<reference evidence="10" key="3">
    <citation type="submission" date="2024-02" db="UniProtKB">
        <authorList>
            <consortium name="WormBaseParasite"/>
        </authorList>
    </citation>
    <scope>IDENTIFICATION</scope>
    <source>
        <strain evidence="10">pt0022</strain>
    </source>
</reference>
<dbReference type="SMART" id="SM00389">
    <property type="entry name" value="HOX"/>
    <property type="match status" value="1"/>
</dbReference>
<sequence>MNEFIDCVEETLSITHKSKRMRTSFKHHQLRTMKNYFNLNHNPDAKDLEQLAQRTDLTKRITCGSVDDSMEESWQTSGSPGKGSQRNEQSDSSNDDNKLNNGKTETEKSGCISSWEKSLPEYFETDQTML</sequence>
<protein>
    <recommendedName>
        <fullName evidence="8">Homeobox domain-containing protein</fullName>
    </recommendedName>
</protein>
<keyword evidence="4 5" id="KW-0539">Nucleus</keyword>
<dbReference type="Gene3D" id="1.10.10.60">
    <property type="entry name" value="Homeodomain-like"/>
    <property type="match status" value="1"/>
</dbReference>
<dbReference type="WBParaSite" id="mrna-Wban_11136">
    <property type="protein sequence ID" value="mrna-Wban_11136"/>
    <property type="gene ID" value="Wban_11136"/>
</dbReference>
<evidence type="ECO:0000256" key="4">
    <source>
        <dbReference type="ARBA" id="ARBA00023242"/>
    </source>
</evidence>
<feature type="DNA-binding region" description="Homeobox" evidence="5">
    <location>
        <begin position="18"/>
        <end position="61"/>
    </location>
</feature>
<dbReference type="GO" id="GO:0000981">
    <property type="term" value="F:DNA-binding transcription factor activity, RNA polymerase II-specific"/>
    <property type="evidence" value="ECO:0007669"/>
    <property type="project" value="TreeGrafter"/>
</dbReference>
<evidence type="ECO:0000313" key="10">
    <source>
        <dbReference type="WBParaSite" id="mrna-Wban_11136"/>
    </source>
</evidence>
<feature type="domain" description="Homeobox" evidence="8">
    <location>
        <begin position="16"/>
        <end position="60"/>
    </location>
</feature>
<evidence type="ECO:0000259" key="8">
    <source>
        <dbReference type="PROSITE" id="PS50071"/>
    </source>
</evidence>
<reference evidence="9" key="1">
    <citation type="submission" date="2015-03" db="EMBL/GenBank/DDBJ databases">
        <title>Wuchereria bancrofti Genome Sequencing Papua New Guinea Strain.</title>
        <authorList>
            <person name="Small S.T."/>
            <person name="Serre D."/>
            <person name="Zimmerman P.A."/>
        </authorList>
    </citation>
    <scope>NUCLEOTIDE SEQUENCE [LARGE SCALE GENOMIC DNA]</scope>
    <source>
        <strain evidence="9">pt0022</strain>
    </source>
</reference>
<evidence type="ECO:0000256" key="1">
    <source>
        <dbReference type="ARBA" id="ARBA00004123"/>
    </source>
</evidence>
<evidence type="ECO:0000313" key="9">
    <source>
        <dbReference type="Proteomes" id="UP000093561"/>
    </source>
</evidence>
<dbReference type="SUPFAM" id="SSF46689">
    <property type="entry name" value="Homeodomain-like"/>
    <property type="match status" value="1"/>
</dbReference>
<dbReference type="InterPro" id="IPR009057">
    <property type="entry name" value="Homeodomain-like_sf"/>
</dbReference>
<dbReference type="CDD" id="cd00086">
    <property type="entry name" value="homeodomain"/>
    <property type="match status" value="1"/>
</dbReference>
<evidence type="ECO:0000256" key="5">
    <source>
        <dbReference type="PROSITE-ProRule" id="PRU00108"/>
    </source>
</evidence>
<proteinExistence type="predicted"/>
<evidence type="ECO:0000256" key="2">
    <source>
        <dbReference type="ARBA" id="ARBA00023125"/>
    </source>
</evidence>
<evidence type="ECO:0000256" key="6">
    <source>
        <dbReference type="RuleBase" id="RU000682"/>
    </source>
</evidence>
<dbReference type="Pfam" id="PF00046">
    <property type="entry name" value="Homeodomain"/>
    <property type="match status" value="1"/>
</dbReference>
<dbReference type="InterPro" id="IPR050453">
    <property type="entry name" value="LIM_Homeobox_TF"/>
</dbReference>
<dbReference type="GO" id="GO:0030182">
    <property type="term" value="P:neuron differentiation"/>
    <property type="evidence" value="ECO:0007669"/>
    <property type="project" value="TreeGrafter"/>
</dbReference>
<dbReference type="InterPro" id="IPR001356">
    <property type="entry name" value="HD"/>
</dbReference>
<dbReference type="PANTHER" id="PTHR24208">
    <property type="entry name" value="LIM/HOMEOBOX PROTEIN LHX"/>
    <property type="match status" value="1"/>
</dbReference>
<accession>A0AAF5RY60</accession>
<dbReference type="PANTHER" id="PTHR24208:SF168">
    <property type="entry name" value="PROTEIN APTEROUS"/>
    <property type="match status" value="1"/>
</dbReference>
<name>A0AAF5RY60_WUCBA</name>
<keyword evidence="2 5" id="KW-0238">DNA-binding</keyword>
<dbReference type="GO" id="GO:0000977">
    <property type="term" value="F:RNA polymerase II transcription regulatory region sequence-specific DNA binding"/>
    <property type="evidence" value="ECO:0007669"/>
    <property type="project" value="TreeGrafter"/>
</dbReference>
<feature type="compositionally biased region" description="Polar residues" evidence="7">
    <location>
        <begin position="72"/>
        <end position="87"/>
    </location>
</feature>
<dbReference type="PROSITE" id="PS50071">
    <property type="entry name" value="HOMEOBOX_2"/>
    <property type="match status" value="1"/>
</dbReference>
<comment type="subcellular location">
    <subcellularLocation>
        <location evidence="1 5 6">Nucleus</location>
    </subcellularLocation>
</comment>
<organism evidence="9 10">
    <name type="scientific">Wuchereria bancrofti</name>
    <dbReference type="NCBI Taxonomy" id="6293"/>
    <lineage>
        <taxon>Eukaryota</taxon>
        <taxon>Metazoa</taxon>
        <taxon>Ecdysozoa</taxon>
        <taxon>Nematoda</taxon>
        <taxon>Chromadorea</taxon>
        <taxon>Rhabditida</taxon>
        <taxon>Spirurina</taxon>
        <taxon>Spiruromorpha</taxon>
        <taxon>Filarioidea</taxon>
        <taxon>Onchocercidae</taxon>
        <taxon>Wuchereria</taxon>
    </lineage>
</organism>
<reference evidence="9" key="2">
    <citation type="journal article" date="2016" name="Mol. Ecol.">
        <title>Population genomics of the filarial nematode parasite Wuchereria bancrofti from mosquitoes.</title>
        <authorList>
            <person name="Small S.T."/>
            <person name="Reimer L.J."/>
            <person name="Tisch D.J."/>
            <person name="King C.L."/>
            <person name="Christensen B.M."/>
            <person name="Siba P.M."/>
            <person name="Kazura J.W."/>
            <person name="Serre D."/>
            <person name="Zimmerman P.A."/>
        </authorList>
    </citation>
    <scope>NUCLEOTIDE SEQUENCE</scope>
    <source>
        <strain evidence="9">pt0022</strain>
    </source>
</reference>
<evidence type="ECO:0000256" key="7">
    <source>
        <dbReference type="SAM" id="MobiDB-lite"/>
    </source>
</evidence>
<feature type="region of interest" description="Disordered" evidence="7">
    <location>
        <begin position="63"/>
        <end position="112"/>
    </location>
</feature>
<dbReference type="AlphaFoldDB" id="A0AAF5RY60"/>
<dbReference type="GO" id="GO:0005634">
    <property type="term" value="C:nucleus"/>
    <property type="evidence" value="ECO:0007669"/>
    <property type="project" value="UniProtKB-SubCell"/>
</dbReference>
<dbReference type="Proteomes" id="UP000093561">
    <property type="component" value="Unassembled WGS sequence"/>
</dbReference>
<evidence type="ECO:0000256" key="3">
    <source>
        <dbReference type="ARBA" id="ARBA00023155"/>
    </source>
</evidence>
<keyword evidence="3 5" id="KW-0371">Homeobox</keyword>